<dbReference type="EMBL" id="JAAMOZ010000001">
    <property type="protein sequence ID" value="NIH55482.1"/>
    <property type="molecule type" value="Genomic_DNA"/>
</dbReference>
<organism evidence="2 3">
    <name type="scientific">Brooklawnia cerclae</name>
    <dbReference type="NCBI Taxonomy" id="349934"/>
    <lineage>
        <taxon>Bacteria</taxon>
        <taxon>Bacillati</taxon>
        <taxon>Actinomycetota</taxon>
        <taxon>Actinomycetes</taxon>
        <taxon>Propionibacteriales</taxon>
        <taxon>Propionibacteriaceae</taxon>
        <taxon>Brooklawnia</taxon>
    </lineage>
</organism>
<dbReference type="Proteomes" id="UP000749311">
    <property type="component" value="Unassembled WGS sequence"/>
</dbReference>
<protein>
    <submittedName>
        <fullName evidence="2">Large-conductance mechanosensitive channel</fullName>
    </submittedName>
</protein>
<keyword evidence="1" id="KW-0472">Membrane</keyword>
<dbReference type="Pfam" id="PF07332">
    <property type="entry name" value="Phage_holin_3_6"/>
    <property type="match status" value="1"/>
</dbReference>
<accession>A0ABX0SAQ8</accession>
<feature type="transmembrane region" description="Helical" evidence="1">
    <location>
        <begin position="85"/>
        <end position="108"/>
    </location>
</feature>
<evidence type="ECO:0000313" key="3">
    <source>
        <dbReference type="Proteomes" id="UP000749311"/>
    </source>
</evidence>
<keyword evidence="3" id="KW-1185">Reference proteome</keyword>
<evidence type="ECO:0000256" key="1">
    <source>
        <dbReference type="SAM" id="Phobius"/>
    </source>
</evidence>
<comment type="caution">
    <text evidence="2">The sequence shown here is derived from an EMBL/GenBank/DDBJ whole genome shotgun (WGS) entry which is preliminary data.</text>
</comment>
<sequence>MAERPTAADYLRTLKTAVPTMVSQISELAKAEIKPSLKHGSIGTGLFGAAGVIGATVIAFFMLTGGFLFSMIYAEVLERHPLTALTLGFLTMSVIGLLIIAVLVFIGWRQFKRVKAPEATIAETKASLAAIESAIESGITDVSQQRLPVVSPDFLAPRATVTDDDQH</sequence>
<gene>
    <name evidence="2" type="ORF">FB473_000127</name>
</gene>
<dbReference type="RefSeq" id="WP_167163882.1">
    <property type="nucleotide sequence ID" value="NZ_BAAAOO010000012.1"/>
</dbReference>
<keyword evidence="1" id="KW-0812">Transmembrane</keyword>
<keyword evidence="1" id="KW-1133">Transmembrane helix</keyword>
<evidence type="ECO:0000313" key="2">
    <source>
        <dbReference type="EMBL" id="NIH55482.1"/>
    </source>
</evidence>
<proteinExistence type="predicted"/>
<name>A0ABX0SAQ8_9ACTN</name>
<feature type="transmembrane region" description="Helical" evidence="1">
    <location>
        <begin position="46"/>
        <end position="73"/>
    </location>
</feature>
<dbReference type="InterPro" id="IPR009937">
    <property type="entry name" value="Phage_holin_3_6"/>
</dbReference>
<reference evidence="2 3" key="1">
    <citation type="submission" date="2020-02" db="EMBL/GenBank/DDBJ databases">
        <title>Sequencing the genomes of 1000 actinobacteria strains.</title>
        <authorList>
            <person name="Klenk H.-P."/>
        </authorList>
    </citation>
    <scope>NUCLEOTIDE SEQUENCE [LARGE SCALE GENOMIC DNA]</scope>
    <source>
        <strain evidence="2 3">DSM 19609</strain>
    </source>
</reference>